<dbReference type="Proteomes" id="UP000253782">
    <property type="component" value="Unassembled WGS sequence"/>
</dbReference>
<gene>
    <name evidence="13" type="ORF">DVJ77_20115</name>
</gene>
<accession>A0A369UK25</accession>
<keyword evidence="6 11" id="KW-0812">Transmembrane</keyword>
<dbReference type="GO" id="GO:0015628">
    <property type="term" value="P:protein secretion by the type II secretion system"/>
    <property type="evidence" value="ECO:0007669"/>
    <property type="project" value="InterPro"/>
</dbReference>
<dbReference type="GO" id="GO:0015627">
    <property type="term" value="C:type II protein secretion system complex"/>
    <property type="evidence" value="ECO:0007669"/>
    <property type="project" value="InterPro"/>
</dbReference>
<evidence type="ECO:0000256" key="7">
    <source>
        <dbReference type="ARBA" id="ARBA00022989"/>
    </source>
</evidence>
<evidence type="ECO:0000256" key="11">
    <source>
        <dbReference type="SAM" id="Phobius"/>
    </source>
</evidence>
<comment type="subcellular location">
    <subcellularLocation>
        <location evidence="1">Cell inner membrane</location>
        <topology evidence="1">Single-pass membrane protein</topology>
    </subcellularLocation>
</comment>
<comment type="caution">
    <text evidence="13">The sequence shown here is derived from an EMBL/GenBank/DDBJ whole genome shotgun (WGS) entry which is preliminary data.</text>
</comment>
<keyword evidence="14" id="KW-1185">Reference proteome</keyword>
<dbReference type="InterPro" id="IPR045584">
    <property type="entry name" value="Pilin-like"/>
</dbReference>
<dbReference type="OrthoDB" id="5623960at2"/>
<dbReference type="NCBIfam" id="TIGR02532">
    <property type="entry name" value="IV_pilin_GFxxxE"/>
    <property type="match status" value="1"/>
</dbReference>
<keyword evidence="4" id="KW-0488">Methylation</keyword>
<keyword evidence="8 11" id="KW-0472">Membrane</keyword>
<evidence type="ECO:0000256" key="9">
    <source>
        <dbReference type="ARBA" id="ARBA00025772"/>
    </source>
</evidence>
<feature type="transmembrane region" description="Helical" evidence="11">
    <location>
        <begin position="12"/>
        <end position="34"/>
    </location>
</feature>
<evidence type="ECO:0000256" key="1">
    <source>
        <dbReference type="ARBA" id="ARBA00004377"/>
    </source>
</evidence>
<evidence type="ECO:0000256" key="8">
    <source>
        <dbReference type="ARBA" id="ARBA00023136"/>
    </source>
</evidence>
<keyword evidence="3" id="KW-1003">Cell membrane</keyword>
<evidence type="ECO:0000256" key="10">
    <source>
        <dbReference type="ARBA" id="ARBA00030775"/>
    </source>
</evidence>
<feature type="domain" description="General secretion pathway GspH" evidence="12">
    <location>
        <begin position="53"/>
        <end position="167"/>
    </location>
</feature>
<protein>
    <recommendedName>
        <fullName evidence="2">Type II secretion system protein H</fullName>
    </recommendedName>
    <alternativeName>
        <fullName evidence="10">General secretion pathway protein H</fullName>
    </alternativeName>
</protein>
<dbReference type="AlphaFoldDB" id="A0A369UK25"/>
<keyword evidence="7 11" id="KW-1133">Transmembrane helix</keyword>
<evidence type="ECO:0000256" key="3">
    <source>
        <dbReference type="ARBA" id="ARBA00022475"/>
    </source>
</evidence>
<evidence type="ECO:0000256" key="2">
    <source>
        <dbReference type="ARBA" id="ARBA00021549"/>
    </source>
</evidence>
<dbReference type="InterPro" id="IPR022346">
    <property type="entry name" value="T2SS_GspH"/>
</dbReference>
<evidence type="ECO:0000256" key="6">
    <source>
        <dbReference type="ARBA" id="ARBA00022692"/>
    </source>
</evidence>
<dbReference type="RefSeq" id="WP_114847320.1">
    <property type="nucleotide sequence ID" value="NZ_JBHSPE010000005.1"/>
</dbReference>
<dbReference type="GO" id="GO:0005886">
    <property type="term" value="C:plasma membrane"/>
    <property type="evidence" value="ECO:0007669"/>
    <property type="project" value="UniProtKB-SubCell"/>
</dbReference>
<sequence length="195" mass="20753">MTPLTGRPRDQRAFTLVELMVTVAVLAILTMVAVPHFRDLTRRHQISSVTHVLLTDLAYARTEAIMRAMFVSVCPSIDGTRCTVTADYAPGWLVYAYPVTLGANKAYVGGTTDFTLLRHTTARSGVVVMAEDSKIITYGQQGQLKRPDADVPIRLVICTATAENTAAVPGSRLEVSGSGSASAKVLALGDGCSPA</sequence>
<dbReference type="Pfam" id="PF07963">
    <property type="entry name" value="N_methyl"/>
    <property type="match status" value="1"/>
</dbReference>
<proteinExistence type="inferred from homology"/>
<dbReference type="EMBL" id="QQAH01000023">
    <property type="protein sequence ID" value="RDD79940.1"/>
    <property type="molecule type" value="Genomic_DNA"/>
</dbReference>
<comment type="similarity">
    <text evidence="9">Belongs to the GSP H family.</text>
</comment>
<dbReference type="Pfam" id="PF12019">
    <property type="entry name" value="GspH"/>
    <property type="match status" value="1"/>
</dbReference>
<evidence type="ECO:0000256" key="4">
    <source>
        <dbReference type="ARBA" id="ARBA00022481"/>
    </source>
</evidence>
<keyword evidence="5" id="KW-0997">Cell inner membrane</keyword>
<evidence type="ECO:0000313" key="13">
    <source>
        <dbReference type="EMBL" id="RDD79940.1"/>
    </source>
</evidence>
<dbReference type="InterPro" id="IPR012902">
    <property type="entry name" value="N_methyl_site"/>
</dbReference>
<evidence type="ECO:0000256" key="5">
    <source>
        <dbReference type="ARBA" id="ARBA00022519"/>
    </source>
</evidence>
<name>A0A369UK25_9GAMM</name>
<evidence type="ECO:0000259" key="12">
    <source>
        <dbReference type="Pfam" id="PF12019"/>
    </source>
</evidence>
<reference evidence="13 14" key="1">
    <citation type="submission" date="2018-07" db="EMBL/GenBank/DDBJ databases">
        <title>Dyella tabacisoli L4-6T, whole genome shotgun sequence.</title>
        <authorList>
            <person name="Zhou X.-K."/>
            <person name="Li W.-J."/>
            <person name="Duan Y.-Q."/>
        </authorList>
    </citation>
    <scope>NUCLEOTIDE SEQUENCE [LARGE SCALE GENOMIC DNA]</scope>
    <source>
        <strain evidence="13 14">L4-6</strain>
    </source>
</reference>
<organism evidence="13 14">
    <name type="scientific">Dyella tabacisoli</name>
    <dbReference type="NCBI Taxonomy" id="2282381"/>
    <lineage>
        <taxon>Bacteria</taxon>
        <taxon>Pseudomonadati</taxon>
        <taxon>Pseudomonadota</taxon>
        <taxon>Gammaproteobacteria</taxon>
        <taxon>Lysobacterales</taxon>
        <taxon>Rhodanobacteraceae</taxon>
        <taxon>Dyella</taxon>
    </lineage>
</organism>
<evidence type="ECO:0000313" key="14">
    <source>
        <dbReference type="Proteomes" id="UP000253782"/>
    </source>
</evidence>
<dbReference type="SUPFAM" id="SSF54523">
    <property type="entry name" value="Pili subunits"/>
    <property type="match status" value="1"/>
</dbReference>
<dbReference type="Gene3D" id="3.55.40.10">
    <property type="entry name" value="minor pseudopilin epsh domain"/>
    <property type="match status" value="1"/>
</dbReference>